<evidence type="ECO:0000313" key="2">
    <source>
        <dbReference type="Proteomes" id="UP000001861"/>
    </source>
</evidence>
<dbReference type="InParanoid" id="D6RPA3"/>
<dbReference type="Proteomes" id="UP000001861">
    <property type="component" value="Unassembled WGS sequence"/>
</dbReference>
<protein>
    <submittedName>
        <fullName evidence="1">Uncharacterized protein</fullName>
    </submittedName>
</protein>
<dbReference type="AlphaFoldDB" id="D6RPA3"/>
<gene>
    <name evidence="1" type="ORF">CC1G_14971</name>
</gene>
<dbReference type="GeneID" id="9380230"/>
<sequence>MDKQAIVEATVARDNWHCMQGGPMSEWERVREPSIFVLEVNPRFKELLEEGTIRPRLVLGKHPIADFGVATGSFIAPFAERIIYHLVPENKHITIEDPDDHCWIYFTAVNGSTAILDCNALPFNVELLVECDDTAYTGQDISATIWPSLLASWTSRTLTYPTLSPLATRSVNGSQRCAIPPSRLPP</sequence>
<dbReference type="OrthoDB" id="341421at2759"/>
<dbReference type="HOGENOM" id="CLU_1454323_0_0_1"/>
<dbReference type="VEuPathDB" id="FungiDB:CC1G_14971"/>
<accession>D6RPA3</accession>
<organism evidence="1 2">
    <name type="scientific">Coprinopsis cinerea (strain Okayama-7 / 130 / ATCC MYA-4618 / FGSC 9003)</name>
    <name type="common">Inky cap fungus</name>
    <name type="synonym">Hormographiella aspergillata</name>
    <dbReference type="NCBI Taxonomy" id="240176"/>
    <lineage>
        <taxon>Eukaryota</taxon>
        <taxon>Fungi</taxon>
        <taxon>Dikarya</taxon>
        <taxon>Basidiomycota</taxon>
        <taxon>Agaricomycotina</taxon>
        <taxon>Agaricomycetes</taxon>
        <taxon>Agaricomycetidae</taxon>
        <taxon>Agaricales</taxon>
        <taxon>Agaricineae</taxon>
        <taxon>Psathyrellaceae</taxon>
        <taxon>Coprinopsis</taxon>
    </lineage>
</organism>
<proteinExistence type="predicted"/>
<dbReference type="EMBL" id="AACS02000008">
    <property type="protein sequence ID" value="EFI27146.1"/>
    <property type="molecule type" value="Genomic_DNA"/>
</dbReference>
<comment type="caution">
    <text evidence="1">The sequence shown here is derived from an EMBL/GenBank/DDBJ whole genome shotgun (WGS) entry which is preliminary data.</text>
</comment>
<name>D6RPA3_COPC7</name>
<dbReference type="KEGG" id="cci:CC1G_14971"/>
<evidence type="ECO:0000313" key="1">
    <source>
        <dbReference type="EMBL" id="EFI27146.1"/>
    </source>
</evidence>
<dbReference type="RefSeq" id="XP_002910640.1">
    <property type="nucleotide sequence ID" value="XM_002910594.1"/>
</dbReference>
<keyword evidence="2" id="KW-1185">Reference proteome</keyword>
<reference evidence="1 2" key="1">
    <citation type="journal article" date="2010" name="Proc. Natl. Acad. Sci. U.S.A.">
        <title>Insights into evolution of multicellular fungi from the assembled chromosomes of the mushroom Coprinopsis cinerea (Coprinus cinereus).</title>
        <authorList>
            <person name="Stajich J.E."/>
            <person name="Wilke S.K."/>
            <person name="Ahren D."/>
            <person name="Au C.H."/>
            <person name="Birren B.W."/>
            <person name="Borodovsky M."/>
            <person name="Burns C."/>
            <person name="Canback B."/>
            <person name="Casselton L.A."/>
            <person name="Cheng C.K."/>
            <person name="Deng J."/>
            <person name="Dietrich F.S."/>
            <person name="Fargo D.C."/>
            <person name="Farman M.L."/>
            <person name="Gathman A.C."/>
            <person name="Goldberg J."/>
            <person name="Guigo R."/>
            <person name="Hoegger P.J."/>
            <person name="Hooker J.B."/>
            <person name="Huggins A."/>
            <person name="James T.Y."/>
            <person name="Kamada T."/>
            <person name="Kilaru S."/>
            <person name="Kodira C."/>
            <person name="Kues U."/>
            <person name="Kupfer D."/>
            <person name="Kwan H.S."/>
            <person name="Lomsadze A."/>
            <person name="Li W."/>
            <person name="Lilly W.W."/>
            <person name="Ma L.J."/>
            <person name="Mackey A.J."/>
            <person name="Manning G."/>
            <person name="Martin F."/>
            <person name="Muraguchi H."/>
            <person name="Natvig D.O."/>
            <person name="Palmerini H."/>
            <person name="Ramesh M.A."/>
            <person name="Rehmeyer C.J."/>
            <person name="Roe B.A."/>
            <person name="Shenoy N."/>
            <person name="Stanke M."/>
            <person name="Ter-Hovhannisyan V."/>
            <person name="Tunlid A."/>
            <person name="Velagapudi R."/>
            <person name="Vision T.J."/>
            <person name="Zeng Q."/>
            <person name="Zolan M.E."/>
            <person name="Pukkila P.J."/>
        </authorList>
    </citation>
    <scope>NUCLEOTIDE SEQUENCE [LARGE SCALE GENOMIC DNA]</scope>
    <source>
        <strain evidence="2">Okayama-7 / 130 / ATCC MYA-4618 / FGSC 9003</strain>
    </source>
</reference>